<dbReference type="OrthoDB" id="7959514at2"/>
<name>A0A2U1SNS1_METSR</name>
<gene>
    <name evidence="1" type="ORF">C5689_13690</name>
</gene>
<dbReference type="EMBL" id="PUIV01000024">
    <property type="protein sequence ID" value="PWB93253.1"/>
    <property type="molecule type" value="Genomic_DNA"/>
</dbReference>
<keyword evidence="2" id="KW-1185">Reference proteome</keyword>
<organism evidence="1 2">
    <name type="scientific">Methylosinus sporium</name>
    <dbReference type="NCBI Taxonomy" id="428"/>
    <lineage>
        <taxon>Bacteria</taxon>
        <taxon>Pseudomonadati</taxon>
        <taxon>Pseudomonadota</taxon>
        <taxon>Alphaproteobacteria</taxon>
        <taxon>Hyphomicrobiales</taxon>
        <taxon>Methylocystaceae</taxon>
        <taxon>Methylosinus</taxon>
    </lineage>
</organism>
<dbReference type="RefSeq" id="WP_108917833.1">
    <property type="nucleotide sequence ID" value="NZ_BGJY01000001.1"/>
</dbReference>
<evidence type="ECO:0000313" key="2">
    <source>
        <dbReference type="Proteomes" id="UP000245137"/>
    </source>
</evidence>
<dbReference type="AlphaFoldDB" id="A0A2U1SNS1"/>
<accession>A0A2U1SNS1</accession>
<evidence type="ECO:0000313" key="1">
    <source>
        <dbReference type="EMBL" id="PWB93253.1"/>
    </source>
</evidence>
<reference evidence="1 2" key="1">
    <citation type="journal article" date="2018" name="Appl. Microbiol. Biotechnol.">
        <title>Co-cultivation of the strictly anaerobic methanogen Methanosarcina barkeri with aerobic methanotrophs in an oxygen-limited membrane bioreactor.</title>
        <authorList>
            <person name="In 't Zandt M.H."/>
            <person name="van den Bosch T.J.M."/>
            <person name="Rijkers R."/>
            <person name="van Kessel M.A.H.J."/>
            <person name="Jetten M.S.M."/>
            <person name="Welte C.U."/>
        </authorList>
    </citation>
    <scope>NUCLEOTIDE SEQUENCE [LARGE SCALE GENOMIC DNA]</scope>
    <source>
        <strain evidence="1 2">DSM 17706</strain>
    </source>
</reference>
<sequence length="223" mass="24541">MRLFVLVLVLLALALGLLGAGAFRLLRRADEAAPAVVAASLGDARFVYSPAHARDESTRYGGAVDRLSFIAVAPDFAPPPKPSLDPRRRAAEELDPMRVFVTLAPREEALDPAERPSRLYARFLESEVWSGPGGLVLRRFEAGSPYELEQLYLAPPDGRAFFARCPRRDAGFLGSAPCIWALRWKTVDVEARFSAPLLRDWEELAKGLRAFLASIDGASPRPR</sequence>
<dbReference type="Proteomes" id="UP000245137">
    <property type="component" value="Unassembled WGS sequence"/>
</dbReference>
<comment type="caution">
    <text evidence="1">The sequence shown here is derived from an EMBL/GenBank/DDBJ whole genome shotgun (WGS) entry which is preliminary data.</text>
</comment>
<protein>
    <submittedName>
        <fullName evidence="1">Uncharacterized protein</fullName>
    </submittedName>
</protein>
<proteinExistence type="predicted"/>